<dbReference type="AlphaFoldDB" id="A0A7C3ZJC7"/>
<name>A0A7C3ZJC7_9CYAN</name>
<sequence length="144" mass="16835">MIHATIAELKQAFKTKNTQLKQVDGSTRYLLLFYVAEIGVKIIYLQKFKLQSTADIELKEKEFLKKHGHNLQIWLKKCDKLPASILPNNDVLQWRLKNGDKSTTYSVKYAHEAWRYGIGIVAEDEDKLVAWLQDLCKWIKENIK</sequence>
<proteinExistence type="predicted"/>
<reference evidence="1" key="1">
    <citation type="journal article" date="2020" name="mSystems">
        <title>Genome- and Community-Level Interaction Insights into Carbon Utilization and Element Cycling Functions of Hydrothermarchaeota in Hydrothermal Sediment.</title>
        <authorList>
            <person name="Zhou Z."/>
            <person name="Liu Y."/>
            <person name="Xu W."/>
            <person name="Pan J."/>
            <person name="Luo Z.H."/>
            <person name="Li M."/>
        </authorList>
    </citation>
    <scope>NUCLEOTIDE SEQUENCE [LARGE SCALE GENOMIC DNA]</scope>
    <source>
        <strain evidence="1">SpSt-374</strain>
    </source>
</reference>
<gene>
    <name evidence="1" type="ORF">ENR15_00305</name>
</gene>
<evidence type="ECO:0000313" key="1">
    <source>
        <dbReference type="EMBL" id="HGF99143.1"/>
    </source>
</evidence>
<dbReference type="EMBL" id="DSPX01000002">
    <property type="protein sequence ID" value="HGF99143.1"/>
    <property type="molecule type" value="Genomic_DNA"/>
</dbReference>
<accession>A0A7C3ZJC7</accession>
<protein>
    <submittedName>
        <fullName evidence="1">Uncharacterized protein</fullName>
    </submittedName>
</protein>
<comment type="caution">
    <text evidence="1">The sequence shown here is derived from an EMBL/GenBank/DDBJ whole genome shotgun (WGS) entry which is preliminary data.</text>
</comment>
<organism evidence="1">
    <name type="scientific">Planktothricoides sp. SpSt-374</name>
    <dbReference type="NCBI Taxonomy" id="2282167"/>
    <lineage>
        <taxon>Bacteria</taxon>
        <taxon>Bacillati</taxon>
        <taxon>Cyanobacteriota</taxon>
        <taxon>Cyanophyceae</taxon>
        <taxon>Oscillatoriophycideae</taxon>
        <taxon>Oscillatoriales</taxon>
        <taxon>Oscillatoriaceae</taxon>
        <taxon>Planktothricoides</taxon>
    </lineage>
</organism>